<protein>
    <recommendedName>
        <fullName evidence="5">DUF1917-domain-containing protein</fullName>
    </recommendedName>
</protein>
<evidence type="ECO:0000313" key="3">
    <source>
        <dbReference type="EMBL" id="KAK4156419.1"/>
    </source>
</evidence>
<evidence type="ECO:0008006" key="5">
    <source>
        <dbReference type="Google" id="ProtNLM"/>
    </source>
</evidence>
<evidence type="ECO:0000256" key="2">
    <source>
        <dbReference type="SAM" id="MobiDB-lite"/>
    </source>
</evidence>
<keyword evidence="4" id="KW-1185">Reference proteome</keyword>
<comment type="caution">
    <text evidence="3">The sequence shown here is derived from an EMBL/GenBank/DDBJ whole genome shotgun (WGS) entry which is preliminary data.</text>
</comment>
<dbReference type="PANTHER" id="PTHR31977:SF1">
    <property type="entry name" value="UPF0696 PROTEIN C11ORF68"/>
    <property type="match status" value="1"/>
</dbReference>
<dbReference type="AlphaFoldDB" id="A0AAN6VRS7"/>
<reference evidence="3" key="2">
    <citation type="submission" date="2023-05" db="EMBL/GenBank/DDBJ databases">
        <authorList>
            <consortium name="Lawrence Berkeley National Laboratory"/>
            <person name="Steindorff A."/>
            <person name="Hensen N."/>
            <person name="Bonometti L."/>
            <person name="Westerberg I."/>
            <person name="Brannstrom I.O."/>
            <person name="Guillou S."/>
            <person name="Cros-Aarteil S."/>
            <person name="Calhoun S."/>
            <person name="Haridas S."/>
            <person name="Kuo A."/>
            <person name="Mondo S."/>
            <person name="Pangilinan J."/>
            <person name="Riley R."/>
            <person name="Labutti K."/>
            <person name="Andreopoulos B."/>
            <person name="Lipzen A."/>
            <person name="Chen C."/>
            <person name="Yanf M."/>
            <person name="Daum C."/>
            <person name="Ng V."/>
            <person name="Clum A."/>
            <person name="Ohm R."/>
            <person name="Martin F."/>
            <person name="Silar P."/>
            <person name="Natvig D."/>
            <person name="Lalanne C."/>
            <person name="Gautier V."/>
            <person name="Ament-Velasquez S.L."/>
            <person name="Kruys A."/>
            <person name="Hutchinson M.I."/>
            <person name="Powell A.J."/>
            <person name="Barry K."/>
            <person name="Miller A.N."/>
            <person name="Grigoriev I.V."/>
            <person name="Debuchy R."/>
            <person name="Gladieux P."/>
            <person name="Thoren M.H."/>
            <person name="Johannesson H."/>
        </authorList>
    </citation>
    <scope>NUCLEOTIDE SEQUENCE</scope>
    <source>
        <strain evidence="3">CBS 538.74</strain>
    </source>
</reference>
<gene>
    <name evidence="3" type="ORF">C8A00DRAFT_30703</name>
</gene>
<dbReference type="InterPro" id="IPR023398">
    <property type="entry name" value="TIF_eIF4e-like"/>
</dbReference>
<dbReference type="EMBL" id="MU856868">
    <property type="protein sequence ID" value="KAK4156419.1"/>
    <property type="molecule type" value="Genomic_DNA"/>
</dbReference>
<organism evidence="3 4">
    <name type="scientific">Chaetomidium leptoderma</name>
    <dbReference type="NCBI Taxonomy" id="669021"/>
    <lineage>
        <taxon>Eukaryota</taxon>
        <taxon>Fungi</taxon>
        <taxon>Dikarya</taxon>
        <taxon>Ascomycota</taxon>
        <taxon>Pezizomycotina</taxon>
        <taxon>Sordariomycetes</taxon>
        <taxon>Sordariomycetidae</taxon>
        <taxon>Sordariales</taxon>
        <taxon>Chaetomiaceae</taxon>
        <taxon>Chaetomidium</taxon>
    </lineage>
</organism>
<dbReference type="SUPFAM" id="SSF55418">
    <property type="entry name" value="eIF4e-like"/>
    <property type="match status" value="1"/>
</dbReference>
<evidence type="ECO:0000256" key="1">
    <source>
        <dbReference type="ARBA" id="ARBA00010568"/>
    </source>
</evidence>
<dbReference type="Proteomes" id="UP001302745">
    <property type="component" value="Unassembled WGS sequence"/>
</dbReference>
<dbReference type="InterPro" id="IPR015034">
    <property type="entry name" value="Bles03"/>
</dbReference>
<evidence type="ECO:0000313" key="4">
    <source>
        <dbReference type="Proteomes" id="UP001302745"/>
    </source>
</evidence>
<dbReference type="Gene3D" id="3.30.760.10">
    <property type="entry name" value="RNA Cap, Translation Initiation Factor Eif4e"/>
    <property type="match status" value="1"/>
</dbReference>
<feature type="region of interest" description="Disordered" evidence="2">
    <location>
        <begin position="41"/>
        <end position="70"/>
    </location>
</feature>
<accession>A0AAN6VRS7</accession>
<dbReference type="Pfam" id="PF08939">
    <property type="entry name" value="Bles03"/>
    <property type="match status" value="1"/>
</dbReference>
<comment type="similarity">
    <text evidence="1">Belongs to the UPF0696 family.</text>
</comment>
<sequence length="303" mass="33498">MDSDSDFYGDEETTSALEARVNDFDIVAWWNRHNTLTTHLHRASHNNKPVPTSTPAPDGSLHNHYESQPGARQLSESIEHFLARLPPATTDWRPGLDWIWIANPHTPPPGPGSRALVAQFRKGGEERLALFTECQNMATATAASGASGGGRSLARLRKDVADGRREAVADLRDLAGVCNVVTGKWMLFPEPGNVNEVWAKVCQATANDELGTGAKVETRVESAKERLICVYTRDFRDKDDVARVLNRMRELELVRPGGKQIYYKSDAWTELGIYGGNNWGIGASTYSSNEIFGYIKTGASRRQ</sequence>
<dbReference type="PANTHER" id="PTHR31977">
    <property type="entry name" value="UPF0696 PROTEIN C11ORF68"/>
    <property type="match status" value="1"/>
</dbReference>
<proteinExistence type="inferred from homology"/>
<reference evidence="3" key="1">
    <citation type="journal article" date="2023" name="Mol. Phylogenet. Evol.">
        <title>Genome-scale phylogeny and comparative genomics of the fungal order Sordariales.</title>
        <authorList>
            <person name="Hensen N."/>
            <person name="Bonometti L."/>
            <person name="Westerberg I."/>
            <person name="Brannstrom I.O."/>
            <person name="Guillou S."/>
            <person name="Cros-Aarteil S."/>
            <person name="Calhoun S."/>
            <person name="Haridas S."/>
            <person name="Kuo A."/>
            <person name="Mondo S."/>
            <person name="Pangilinan J."/>
            <person name="Riley R."/>
            <person name="LaButti K."/>
            <person name="Andreopoulos B."/>
            <person name="Lipzen A."/>
            <person name="Chen C."/>
            <person name="Yan M."/>
            <person name="Daum C."/>
            <person name="Ng V."/>
            <person name="Clum A."/>
            <person name="Steindorff A."/>
            <person name="Ohm R.A."/>
            <person name="Martin F."/>
            <person name="Silar P."/>
            <person name="Natvig D.O."/>
            <person name="Lalanne C."/>
            <person name="Gautier V."/>
            <person name="Ament-Velasquez S.L."/>
            <person name="Kruys A."/>
            <person name="Hutchinson M.I."/>
            <person name="Powell A.J."/>
            <person name="Barry K."/>
            <person name="Miller A.N."/>
            <person name="Grigoriev I.V."/>
            <person name="Debuchy R."/>
            <person name="Gladieux P."/>
            <person name="Hiltunen Thoren M."/>
            <person name="Johannesson H."/>
        </authorList>
    </citation>
    <scope>NUCLEOTIDE SEQUENCE</scope>
    <source>
        <strain evidence="3">CBS 538.74</strain>
    </source>
</reference>
<feature type="compositionally biased region" description="Polar residues" evidence="2">
    <location>
        <begin position="46"/>
        <end position="55"/>
    </location>
</feature>
<name>A0AAN6VRS7_9PEZI</name>